<organism evidence="3">
    <name type="scientific">Graphocephala atropunctata</name>
    <dbReference type="NCBI Taxonomy" id="36148"/>
    <lineage>
        <taxon>Eukaryota</taxon>
        <taxon>Metazoa</taxon>
        <taxon>Ecdysozoa</taxon>
        <taxon>Arthropoda</taxon>
        <taxon>Hexapoda</taxon>
        <taxon>Insecta</taxon>
        <taxon>Pterygota</taxon>
        <taxon>Neoptera</taxon>
        <taxon>Paraneoptera</taxon>
        <taxon>Hemiptera</taxon>
        <taxon>Auchenorrhyncha</taxon>
        <taxon>Membracoidea</taxon>
        <taxon>Cicadellidae</taxon>
        <taxon>Cicadellinae</taxon>
        <taxon>Cicadellini</taxon>
        <taxon>Graphocephala</taxon>
    </lineage>
</organism>
<name>A0A1B6M230_9HEMI</name>
<proteinExistence type="predicted"/>
<feature type="region of interest" description="Disordered" evidence="2">
    <location>
        <begin position="116"/>
        <end position="190"/>
    </location>
</feature>
<feature type="coiled-coil region" evidence="1">
    <location>
        <begin position="203"/>
        <end position="237"/>
    </location>
</feature>
<feature type="compositionally biased region" description="Basic residues" evidence="2">
    <location>
        <begin position="1"/>
        <end position="17"/>
    </location>
</feature>
<feature type="region of interest" description="Disordered" evidence="2">
    <location>
        <begin position="1"/>
        <end position="37"/>
    </location>
</feature>
<keyword evidence="1" id="KW-0175">Coiled coil</keyword>
<sequence>MDQSNRRKIGNSRRKSAQKSPKEMNGNNQSGCNYKAENFRRQKPARDCYKNEDQEHGRVGDVLPNYMPLHGQRLFAAVSDPAVCGYPVSLGYHYDPIPMSLGYPMYQPPPYTHRVPYKDPVYSPRRSRLRNSHEKSDHSKDTFQTVDEYTSLPPGNLQDIESDQQRRFSDPGLANNTGSEKDSLSDGESSASWFEDSQISSQIETLVLENKRLSKELKETQAELQELKLEVASLTQMQSACEPGFISELVREVHEATKLREDTLLARLKVFTENFQQSPNLPSSLVELKKECSQECEKKKEQLVGEKDELAKRLVRLEDQMKIILAHNSTEESSQEQLVQSQREKKQLTQELKTAVDARKVAESSASSYERLFNSITKRLPNGLVLEEK</sequence>
<dbReference type="AlphaFoldDB" id="A0A1B6M230"/>
<evidence type="ECO:0000256" key="1">
    <source>
        <dbReference type="SAM" id="Coils"/>
    </source>
</evidence>
<evidence type="ECO:0000256" key="2">
    <source>
        <dbReference type="SAM" id="MobiDB-lite"/>
    </source>
</evidence>
<evidence type="ECO:0000313" key="3">
    <source>
        <dbReference type="EMBL" id="JAT29972.1"/>
    </source>
</evidence>
<dbReference type="EMBL" id="GEBQ01010005">
    <property type="protein sequence ID" value="JAT29972.1"/>
    <property type="molecule type" value="Transcribed_RNA"/>
</dbReference>
<feature type="non-terminal residue" evidence="3">
    <location>
        <position position="389"/>
    </location>
</feature>
<feature type="coiled-coil region" evidence="1">
    <location>
        <begin position="289"/>
        <end position="358"/>
    </location>
</feature>
<protein>
    <submittedName>
        <fullName evidence="3">Uncharacterized protein</fullName>
    </submittedName>
</protein>
<accession>A0A1B6M230</accession>
<gene>
    <name evidence="3" type="ORF">g.16576</name>
</gene>
<reference evidence="3" key="1">
    <citation type="submission" date="2015-11" db="EMBL/GenBank/DDBJ databases">
        <title>De novo transcriptome assembly of four potential Pierce s Disease insect vectors from Arizona vineyards.</title>
        <authorList>
            <person name="Tassone E.E."/>
        </authorList>
    </citation>
    <scope>NUCLEOTIDE SEQUENCE</scope>
</reference>
<feature type="compositionally biased region" description="Basic and acidic residues" evidence="2">
    <location>
        <begin position="131"/>
        <end position="141"/>
    </location>
</feature>